<gene>
    <name evidence="2" type="ORF">M413DRAFT_67850</name>
</gene>
<sequence length="252" mass="28659">MNSEVQQTPEKVGRFRALIIGRPNAGKTTILRRIAQSADGGVSVCFTSTPLVSTNDFFQRGIHNVKDELVFSSNPGFVFHEAGGIEAGSTTEMENIQAFISERANAMSLEEKLHAIWYCIPTDNSRLVTFAEERFFDNLDPDGVPVVLIFTKFECEEAEAFRKLLKPCSNVDLLLEEVPRQAREDFDQKHLHRFIDRKYAPKAIAYLKGEFSHLPDIIEQTMKALNNDTLKWLLASVQKVDPKLRIKEMLQR</sequence>
<feature type="domain" description="G" evidence="1">
    <location>
        <begin position="17"/>
        <end position="150"/>
    </location>
</feature>
<dbReference type="GO" id="GO:0005525">
    <property type="term" value="F:GTP binding"/>
    <property type="evidence" value="ECO:0007669"/>
    <property type="project" value="InterPro"/>
</dbReference>
<keyword evidence="3" id="KW-1185">Reference proteome</keyword>
<organism evidence="2 3">
    <name type="scientific">Hebeloma cylindrosporum</name>
    <dbReference type="NCBI Taxonomy" id="76867"/>
    <lineage>
        <taxon>Eukaryota</taxon>
        <taxon>Fungi</taxon>
        <taxon>Dikarya</taxon>
        <taxon>Basidiomycota</taxon>
        <taxon>Agaricomycotina</taxon>
        <taxon>Agaricomycetes</taxon>
        <taxon>Agaricomycetidae</taxon>
        <taxon>Agaricales</taxon>
        <taxon>Agaricineae</taxon>
        <taxon>Hymenogastraceae</taxon>
        <taxon>Hebeloma</taxon>
    </lineage>
</organism>
<dbReference type="HOGENOM" id="CLU_023805_1_0_1"/>
<evidence type="ECO:0000313" key="2">
    <source>
        <dbReference type="EMBL" id="KIM44167.1"/>
    </source>
</evidence>
<proteinExistence type="predicted"/>
<dbReference type="EMBL" id="KN831774">
    <property type="protein sequence ID" value="KIM44167.1"/>
    <property type="molecule type" value="Genomic_DNA"/>
</dbReference>
<accession>A0A0C2YT57</accession>
<dbReference type="OrthoDB" id="3267153at2759"/>
<dbReference type="Proteomes" id="UP000053424">
    <property type="component" value="Unassembled WGS sequence"/>
</dbReference>
<name>A0A0C2YT57_HEBCY</name>
<dbReference type="InterPro" id="IPR006073">
    <property type="entry name" value="GTP-bd"/>
</dbReference>
<dbReference type="Gene3D" id="3.40.50.300">
    <property type="entry name" value="P-loop containing nucleotide triphosphate hydrolases"/>
    <property type="match status" value="1"/>
</dbReference>
<evidence type="ECO:0000313" key="3">
    <source>
        <dbReference type="Proteomes" id="UP000053424"/>
    </source>
</evidence>
<dbReference type="SUPFAM" id="SSF52540">
    <property type="entry name" value="P-loop containing nucleoside triphosphate hydrolases"/>
    <property type="match status" value="1"/>
</dbReference>
<dbReference type="AlphaFoldDB" id="A0A0C2YT57"/>
<reference evidence="3" key="2">
    <citation type="submission" date="2015-01" db="EMBL/GenBank/DDBJ databases">
        <title>Evolutionary Origins and Diversification of the Mycorrhizal Mutualists.</title>
        <authorList>
            <consortium name="DOE Joint Genome Institute"/>
            <consortium name="Mycorrhizal Genomics Consortium"/>
            <person name="Kohler A."/>
            <person name="Kuo A."/>
            <person name="Nagy L.G."/>
            <person name="Floudas D."/>
            <person name="Copeland A."/>
            <person name="Barry K.W."/>
            <person name="Cichocki N."/>
            <person name="Veneault-Fourrey C."/>
            <person name="LaButti K."/>
            <person name="Lindquist E.A."/>
            <person name="Lipzen A."/>
            <person name="Lundell T."/>
            <person name="Morin E."/>
            <person name="Murat C."/>
            <person name="Riley R."/>
            <person name="Ohm R."/>
            <person name="Sun H."/>
            <person name="Tunlid A."/>
            <person name="Henrissat B."/>
            <person name="Grigoriev I.V."/>
            <person name="Hibbett D.S."/>
            <person name="Martin F."/>
        </authorList>
    </citation>
    <scope>NUCLEOTIDE SEQUENCE [LARGE SCALE GENOMIC DNA]</scope>
    <source>
        <strain evidence="3">h7</strain>
    </source>
</reference>
<reference evidence="2 3" key="1">
    <citation type="submission" date="2014-04" db="EMBL/GenBank/DDBJ databases">
        <authorList>
            <consortium name="DOE Joint Genome Institute"/>
            <person name="Kuo A."/>
            <person name="Gay G."/>
            <person name="Dore J."/>
            <person name="Kohler A."/>
            <person name="Nagy L.G."/>
            <person name="Floudas D."/>
            <person name="Copeland A."/>
            <person name="Barry K.W."/>
            <person name="Cichocki N."/>
            <person name="Veneault-Fourrey C."/>
            <person name="LaButti K."/>
            <person name="Lindquist E.A."/>
            <person name="Lipzen A."/>
            <person name="Lundell T."/>
            <person name="Morin E."/>
            <person name="Murat C."/>
            <person name="Sun H."/>
            <person name="Tunlid A."/>
            <person name="Henrissat B."/>
            <person name="Grigoriev I.V."/>
            <person name="Hibbett D.S."/>
            <person name="Martin F."/>
            <person name="Nordberg H.P."/>
            <person name="Cantor M.N."/>
            <person name="Hua S.X."/>
        </authorList>
    </citation>
    <scope>NUCLEOTIDE SEQUENCE [LARGE SCALE GENOMIC DNA]</scope>
    <source>
        <strain evidence="3">h7</strain>
    </source>
</reference>
<evidence type="ECO:0000259" key="1">
    <source>
        <dbReference type="Pfam" id="PF01926"/>
    </source>
</evidence>
<protein>
    <recommendedName>
        <fullName evidence="1">G domain-containing protein</fullName>
    </recommendedName>
</protein>
<dbReference type="InterPro" id="IPR027417">
    <property type="entry name" value="P-loop_NTPase"/>
</dbReference>
<dbReference type="Pfam" id="PF01926">
    <property type="entry name" value="MMR_HSR1"/>
    <property type="match status" value="1"/>
</dbReference>
<dbReference type="CDD" id="cd00882">
    <property type="entry name" value="Ras_like_GTPase"/>
    <property type="match status" value="1"/>
</dbReference>